<feature type="region of interest" description="Disordered" evidence="1">
    <location>
        <begin position="1"/>
        <end position="49"/>
    </location>
</feature>
<feature type="compositionally biased region" description="Polar residues" evidence="1">
    <location>
        <begin position="32"/>
        <end position="44"/>
    </location>
</feature>
<evidence type="ECO:0000313" key="3">
    <source>
        <dbReference type="Proteomes" id="UP000436911"/>
    </source>
</evidence>
<evidence type="ECO:0000313" key="2">
    <source>
        <dbReference type="EMBL" id="KAA3529965.1"/>
    </source>
</evidence>
<organism evidence="2 3">
    <name type="scientific">Agrobacterium vitis</name>
    <name type="common">Rhizobium vitis</name>
    <dbReference type="NCBI Taxonomy" id="373"/>
    <lineage>
        <taxon>Bacteria</taxon>
        <taxon>Pseudomonadati</taxon>
        <taxon>Pseudomonadota</taxon>
        <taxon>Alphaproteobacteria</taxon>
        <taxon>Hyphomicrobiales</taxon>
        <taxon>Rhizobiaceae</taxon>
        <taxon>Rhizobium/Agrobacterium group</taxon>
        <taxon>Agrobacterium</taxon>
    </lineage>
</organism>
<gene>
    <name evidence="2" type="ORF">DXT89_04175</name>
</gene>
<dbReference type="Proteomes" id="UP000436911">
    <property type="component" value="Unassembled WGS sequence"/>
</dbReference>
<name>A0A368NZ03_AGRVI</name>
<proteinExistence type="predicted"/>
<dbReference type="AlphaFoldDB" id="A0A368NZ03"/>
<sequence>MRFERGANHASISPLEGEMSGRTEGGKRHIKTTPSDMTGQTFTPSPKRRNPHVYFFAFINPPHREEK</sequence>
<protein>
    <submittedName>
        <fullName evidence="2">Uncharacterized protein</fullName>
    </submittedName>
</protein>
<comment type="caution">
    <text evidence="2">The sequence shown here is derived from an EMBL/GenBank/DDBJ whole genome shotgun (WGS) entry which is preliminary data.</text>
</comment>
<reference evidence="2 3" key="1">
    <citation type="submission" date="2018-08" db="EMBL/GenBank/DDBJ databases">
        <title>Genome sequencing of Agrobacterium vitis strain ICMP 10754.</title>
        <authorList>
            <person name="Visnovsky S.B."/>
            <person name="Pitman A.R."/>
        </authorList>
    </citation>
    <scope>NUCLEOTIDE SEQUENCE [LARGE SCALE GENOMIC DNA]</scope>
    <source>
        <strain evidence="2 3">ICMP 10754</strain>
    </source>
</reference>
<dbReference type="EMBL" id="QUSG01000002">
    <property type="protein sequence ID" value="KAA3529965.1"/>
    <property type="molecule type" value="Genomic_DNA"/>
</dbReference>
<evidence type="ECO:0000256" key="1">
    <source>
        <dbReference type="SAM" id="MobiDB-lite"/>
    </source>
</evidence>
<accession>A0A368NZ03</accession>